<dbReference type="PANTHER" id="PTHR33529:SF6">
    <property type="entry name" value="YJGP_YJGQ FAMILY PERMEASE"/>
    <property type="match status" value="1"/>
</dbReference>
<dbReference type="PANTHER" id="PTHR33529">
    <property type="entry name" value="SLR0882 PROTEIN-RELATED"/>
    <property type="match status" value="1"/>
</dbReference>
<dbReference type="STRING" id="398767.Glov_2589"/>
<name>B3E6F5_TRIL1</name>
<sequence>MNHRIINRYLMREIVGIFALGLTIFTLVLLMGRMVKLMEMVVANGVPLAEVLRLILLLLPSFLVLTIPMAFLLAVLLAFGRLSNDNEITVLKACGLSLGTLLPPVLLTAAAAALLTLFISVVAVPWGNTGFKQMTMDVARKYAASAIRERIFRDDLPGIVLYVDQYDEARRTMQRVMIQDSRDPERPLTIFAKSGLVSSDEVNGVLRILLKNGSIHTQHKNDYRLVSFGEYLLTAESGRSTPPVRTELDLGIGELQRGSRSPQLAPQARLKMATELHSRFAFPCATFVFAILALPLGLSNRRSGKGSGFTISILILLVYYVLLSFLRTLAEKGGIPPALAVWLPNLLFLAIGLLLLRLASQEMTLKAALGRLFRSGRAA</sequence>
<dbReference type="NCBIfam" id="TIGR04407">
    <property type="entry name" value="LptF_YjgP"/>
    <property type="match status" value="1"/>
</dbReference>
<feature type="transmembrane region" description="Helical" evidence="6">
    <location>
        <begin position="280"/>
        <end position="298"/>
    </location>
</feature>
<evidence type="ECO:0000313" key="7">
    <source>
        <dbReference type="EMBL" id="ACD96302.1"/>
    </source>
</evidence>
<dbReference type="AlphaFoldDB" id="B3E6F5"/>
<dbReference type="GO" id="GO:0043190">
    <property type="term" value="C:ATP-binding cassette (ABC) transporter complex"/>
    <property type="evidence" value="ECO:0007669"/>
    <property type="project" value="InterPro"/>
</dbReference>
<evidence type="ECO:0000256" key="4">
    <source>
        <dbReference type="ARBA" id="ARBA00022989"/>
    </source>
</evidence>
<comment type="subcellular location">
    <subcellularLocation>
        <location evidence="1">Cell membrane</location>
        <topology evidence="1">Multi-pass membrane protein</topology>
    </subcellularLocation>
</comment>
<evidence type="ECO:0000313" key="8">
    <source>
        <dbReference type="Proteomes" id="UP000002420"/>
    </source>
</evidence>
<dbReference type="InterPro" id="IPR005495">
    <property type="entry name" value="LptG/LptF_permease"/>
</dbReference>
<dbReference type="KEGG" id="glo:Glov_2589"/>
<dbReference type="Proteomes" id="UP000002420">
    <property type="component" value="Chromosome"/>
</dbReference>
<dbReference type="GO" id="GO:0015920">
    <property type="term" value="P:lipopolysaccharide transport"/>
    <property type="evidence" value="ECO:0007669"/>
    <property type="project" value="TreeGrafter"/>
</dbReference>
<dbReference type="HOGENOM" id="CLU_028799_3_0_7"/>
<dbReference type="EMBL" id="CP001089">
    <property type="protein sequence ID" value="ACD96302.1"/>
    <property type="molecule type" value="Genomic_DNA"/>
</dbReference>
<feature type="transmembrane region" description="Helical" evidence="6">
    <location>
        <begin position="310"/>
        <end position="329"/>
    </location>
</feature>
<keyword evidence="5 6" id="KW-0472">Membrane</keyword>
<dbReference type="GO" id="GO:0055085">
    <property type="term" value="P:transmembrane transport"/>
    <property type="evidence" value="ECO:0007669"/>
    <property type="project" value="InterPro"/>
</dbReference>
<organism evidence="7 8">
    <name type="scientific">Trichlorobacter lovleyi (strain ATCC BAA-1151 / DSM 17278 / SZ)</name>
    <name type="common">Geobacter lovleyi</name>
    <dbReference type="NCBI Taxonomy" id="398767"/>
    <lineage>
        <taxon>Bacteria</taxon>
        <taxon>Pseudomonadati</taxon>
        <taxon>Thermodesulfobacteriota</taxon>
        <taxon>Desulfuromonadia</taxon>
        <taxon>Geobacterales</taxon>
        <taxon>Geobacteraceae</taxon>
        <taxon>Trichlorobacter</taxon>
    </lineage>
</organism>
<evidence type="ECO:0000256" key="2">
    <source>
        <dbReference type="ARBA" id="ARBA00022475"/>
    </source>
</evidence>
<protein>
    <submittedName>
        <fullName evidence="7">Permease YjgP/YjgQ family protein</fullName>
    </submittedName>
</protein>
<keyword evidence="3 6" id="KW-0812">Transmembrane</keyword>
<dbReference type="OrthoDB" id="9792188at2"/>
<evidence type="ECO:0000256" key="1">
    <source>
        <dbReference type="ARBA" id="ARBA00004651"/>
    </source>
</evidence>
<reference evidence="7 8" key="1">
    <citation type="submission" date="2008-05" db="EMBL/GenBank/DDBJ databases">
        <title>Complete sequence of chromosome of Geobacter lovleyi SZ.</title>
        <authorList>
            <consortium name="US DOE Joint Genome Institute"/>
            <person name="Lucas S."/>
            <person name="Copeland A."/>
            <person name="Lapidus A."/>
            <person name="Glavina del Rio T."/>
            <person name="Dalin E."/>
            <person name="Tice H."/>
            <person name="Bruce D."/>
            <person name="Goodwin L."/>
            <person name="Pitluck S."/>
            <person name="Chertkov O."/>
            <person name="Meincke L."/>
            <person name="Brettin T."/>
            <person name="Detter J.C."/>
            <person name="Han C."/>
            <person name="Tapia R."/>
            <person name="Kuske C.R."/>
            <person name="Schmutz J."/>
            <person name="Larimer F."/>
            <person name="Land M."/>
            <person name="Hauser L."/>
            <person name="Kyrpides N."/>
            <person name="Mikhailova N."/>
            <person name="Sung Y."/>
            <person name="Fletcher K.E."/>
            <person name="Ritalahti K.M."/>
            <person name="Loeffler F.E."/>
            <person name="Richardson P."/>
        </authorList>
    </citation>
    <scope>NUCLEOTIDE SEQUENCE [LARGE SCALE GENOMIC DNA]</scope>
    <source>
        <strain evidence="8">ATCC BAA-1151 / DSM 17278 / SZ</strain>
    </source>
</reference>
<proteinExistence type="predicted"/>
<feature type="transmembrane region" description="Helical" evidence="6">
    <location>
        <begin position="14"/>
        <end position="35"/>
    </location>
</feature>
<feature type="transmembrane region" description="Helical" evidence="6">
    <location>
        <begin position="55"/>
        <end position="80"/>
    </location>
</feature>
<evidence type="ECO:0000256" key="6">
    <source>
        <dbReference type="SAM" id="Phobius"/>
    </source>
</evidence>
<keyword evidence="2" id="KW-1003">Cell membrane</keyword>
<keyword evidence="4 6" id="KW-1133">Transmembrane helix</keyword>
<evidence type="ECO:0000256" key="3">
    <source>
        <dbReference type="ARBA" id="ARBA00022692"/>
    </source>
</evidence>
<feature type="transmembrane region" description="Helical" evidence="6">
    <location>
        <begin position="335"/>
        <end position="356"/>
    </location>
</feature>
<dbReference type="InterPro" id="IPR030922">
    <property type="entry name" value="LptF"/>
</dbReference>
<dbReference type="eggNOG" id="COG0795">
    <property type="taxonomic scope" value="Bacteria"/>
</dbReference>
<keyword evidence="8" id="KW-1185">Reference proteome</keyword>
<accession>B3E6F5</accession>
<dbReference type="Pfam" id="PF03739">
    <property type="entry name" value="LptF_LptG"/>
    <property type="match status" value="1"/>
</dbReference>
<dbReference type="RefSeq" id="WP_012470634.1">
    <property type="nucleotide sequence ID" value="NC_010814.1"/>
</dbReference>
<feature type="transmembrane region" description="Helical" evidence="6">
    <location>
        <begin position="101"/>
        <end position="126"/>
    </location>
</feature>
<gene>
    <name evidence="7" type="ordered locus">Glov_2589</name>
</gene>
<evidence type="ECO:0000256" key="5">
    <source>
        <dbReference type="ARBA" id="ARBA00023136"/>
    </source>
</evidence>